<keyword evidence="4" id="KW-1185">Reference proteome</keyword>
<feature type="transmembrane region" description="Helical" evidence="1">
    <location>
        <begin position="12"/>
        <end position="30"/>
    </location>
</feature>
<dbReference type="RefSeq" id="WP_199387784.1">
    <property type="nucleotide sequence ID" value="NZ_JAEMHL010000001.1"/>
</dbReference>
<dbReference type="EMBL" id="JAEMHL010000001">
    <property type="protein sequence ID" value="MBJ6749246.1"/>
    <property type="molecule type" value="Genomic_DNA"/>
</dbReference>
<reference evidence="3 4" key="1">
    <citation type="submission" date="2020-12" db="EMBL/GenBank/DDBJ databases">
        <title>Geomonas sp. Red421, isolated from paddy soil.</title>
        <authorList>
            <person name="Xu Z."/>
            <person name="Zhang Z."/>
            <person name="Masuda Y."/>
            <person name="Itoh H."/>
            <person name="Senoo K."/>
        </authorList>
    </citation>
    <scope>NUCLEOTIDE SEQUENCE [LARGE SCALE GENOMIC DNA]</scope>
    <source>
        <strain evidence="3 4">Red421</strain>
    </source>
</reference>
<keyword evidence="1" id="KW-0812">Transmembrane</keyword>
<evidence type="ECO:0000313" key="4">
    <source>
        <dbReference type="Proteomes" id="UP000614714"/>
    </source>
</evidence>
<feature type="domain" description="NIT" evidence="2">
    <location>
        <begin position="51"/>
        <end position="292"/>
    </location>
</feature>
<evidence type="ECO:0000256" key="1">
    <source>
        <dbReference type="SAM" id="Phobius"/>
    </source>
</evidence>
<sequence>MFQNLKIRTKLLLMIAVPVLGMIVFSIYNARKDYAVLEGLVQTQKLTALAVQVGELSHQIQKERGYTSGYLNAKGTKFREELTGQRAKVDHEIEAVAAFLEKNEASVVVVKPSLDAAASAIAKLKETRSGIDTLQVTGAQAYTFYTGLINSYMDVVAAVATTSGKREVMRQATAYYSFVKAKEETGKERAALNAVLAADVLDQEKLQRTMTILAAQQDYLDLFRKFGSPQALAAYEEKAKAPVFGKVEEIRGAVLSRGLSGHFGIPAESWFPVITEKIDTMKQVEDVLTTTS</sequence>
<dbReference type="Proteomes" id="UP000614714">
    <property type="component" value="Unassembled WGS sequence"/>
</dbReference>
<keyword evidence="1" id="KW-0472">Membrane</keyword>
<dbReference type="PROSITE" id="PS50906">
    <property type="entry name" value="NIT"/>
    <property type="match status" value="1"/>
</dbReference>
<keyword evidence="1" id="KW-1133">Transmembrane helix</keyword>
<proteinExistence type="predicted"/>
<evidence type="ECO:0000313" key="3">
    <source>
        <dbReference type="EMBL" id="MBJ6749246.1"/>
    </source>
</evidence>
<comment type="caution">
    <text evidence="3">The sequence shown here is derived from an EMBL/GenBank/DDBJ whole genome shotgun (WGS) entry which is preliminary data.</text>
</comment>
<organism evidence="3 4">
    <name type="scientific">Geomonas anaerohicana</name>
    <dbReference type="NCBI Taxonomy" id="2798583"/>
    <lineage>
        <taxon>Bacteria</taxon>
        <taxon>Pseudomonadati</taxon>
        <taxon>Thermodesulfobacteriota</taxon>
        <taxon>Desulfuromonadia</taxon>
        <taxon>Geobacterales</taxon>
        <taxon>Geobacteraceae</taxon>
        <taxon>Geomonas</taxon>
    </lineage>
</organism>
<protein>
    <submittedName>
        <fullName evidence="3">Nitrate- and nitrite sensing domain-containing protein</fullName>
    </submittedName>
</protein>
<accession>A0ABS0YA95</accession>
<name>A0ABS0YA95_9BACT</name>
<evidence type="ECO:0000259" key="2">
    <source>
        <dbReference type="PROSITE" id="PS50906"/>
    </source>
</evidence>
<dbReference type="InterPro" id="IPR013587">
    <property type="entry name" value="Nitrate/nitrite_sensing"/>
</dbReference>
<dbReference type="Pfam" id="PF08376">
    <property type="entry name" value="NIT"/>
    <property type="match status" value="1"/>
</dbReference>
<dbReference type="InterPro" id="IPR010910">
    <property type="entry name" value="Nitrate/nitrite_sensing_bac"/>
</dbReference>
<gene>
    <name evidence="3" type="ORF">JFN91_03380</name>
</gene>